<keyword evidence="5" id="KW-1185">Reference proteome</keyword>
<reference evidence="4 5" key="1">
    <citation type="submission" date="2020-11" db="EMBL/GenBank/DDBJ databases">
        <title>Genomic insight of Alicyclobacillus mali FL 18 reveals a new arsenic-resistant strain, with potential in environmental biotechnology.</title>
        <authorList>
            <person name="Fiorentino G."/>
            <person name="Gallo G."/>
            <person name="Aulitto M."/>
        </authorList>
    </citation>
    <scope>NUCLEOTIDE SEQUENCE [LARGE SCALE GENOMIC DNA]</scope>
    <source>
        <strain evidence="4 5">FL 18</strain>
    </source>
</reference>
<dbReference type="InterPro" id="IPR043128">
    <property type="entry name" value="Rev_trsase/Diguanyl_cyclase"/>
</dbReference>
<dbReference type="InterPro" id="IPR013407">
    <property type="entry name" value="CRISPR-assoc_prot_Cmr2"/>
</dbReference>
<dbReference type="Pfam" id="PF12469">
    <property type="entry name" value="Cmr2_N"/>
    <property type="match status" value="1"/>
</dbReference>
<keyword evidence="1" id="KW-0547">Nucleotide-binding</keyword>
<dbReference type="NCBIfam" id="TIGR02577">
    <property type="entry name" value="cas_TM1794_Cmr2"/>
    <property type="match status" value="1"/>
</dbReference>
<dbReference type="InterPro" id="IPR054767">
    <property type="entry name" value="Cas10-Cmr2_palm2"/>
</dbReference>
<dbReference type="Pfam" id="PF22335">
    <property type="entry name" value="Cas10-Cmr2_palm2"/>
    <property type="match status" value="1"/>
</dbReference>
<feature type="domain" description="GGDEF" evidence="3">
    <location>
        <begin position="340"/>
        <end position="473"/>
    </location>
</feature>
<keyword evidence="2" id="KW-0051">Antiviral defense</keyword>
<dbReference type="Gene3D" id="3.30.70.2220">
    <property type="entry name" value="CRISPR-Cas system, Cmr2 subunit, D1 domain, cysteine cluster"/>
    <property type="match status" value="1"/>
</dbReference>
<comment type="caution">
    <text evidence="4">The sequence shown here is derived from an EMBL/GenBank/DDBJ whole genome shotgun (WGS) entry which is preliminary data.</text>
</comment>
<dbReference type="InterPro" id="IPR038242">
    <property type="entry name" value="Cmr2_N"/>
</dbReference>
<dbReference type="InterPro" id="IPR000160">
    <property type="entry name" value="GGDEF_dom"/>
</dbReference>
<evidence type="ECO:0000256" key="2">
    <source>
        <dbReference type="ARBA" id="ARBA00023118"/>
    </source>
</evidence>
<evidence type="ECO:0000313" key="5">
    <source>
        <dbReference type="Proteomes" id="UP000642910"/>
    </source>
</evidence>
<evidence type="ECO:0000259" key="3">
    <source>
        <dbReference type="PROSITE" id="PS50887"/>
    </source>
</evidence>
<evidence type="ECO:0000313" key="4">
    <source>
        <dbReference type="EMBL" id="MBF8379038.1"/>
    </source>
</evidence>
<sequence>MKDVVYLQKYLLSIALGPVQDFVQAARRTRDLWFGSYLLSDVSKCVAASLVEDGATLIFPHKESLSGSQAVANKILAVFEGESVVRVLDRAHQAATTWLRETAQTAVQALQRELSSRRDVFDEAHFFRQVDDFLEFYAAWVPMTDTYDRDRRRVEGILAARKMLRNFDPNEGARVPKSSLDGVRESVLRISTNDALIERALRRMGIRPGEALDAMGLIKRLSGQRPYPSVVRVAVDSWIQAGMSDERFRVQLGRVSETLERVLIEAPELDVVSSARGRDGSEVYVPDHYENFPYDGKALLEGFFEQEEFRQLQEQYPGLADELKRVVTRLREIRGCSPQPYLAVLMADGDRMGVQIDRMTTPDDHSNFSYRVSEFARRAQDVIVQHRGVPVYAGGDDVFAFLPIETCLRAADALRKLFEEKVASAVASDKPSLSVGIAIGYCREDLGYLRQLAQQAEHEAKEPDRNGLCVLVQTRSGGDPIRVRCRWDEDPVPRMERLAAWHQRSEIAHTTGYVLEQIGRLYGGAADEDIVAGELRRALSRRTVAGERRFADDVMDDITSLFRSRLLARQALQDGAATAALQDCASWLKFGHWLASHAEPEAWQNVEIRAGEEVDT</sequence>
<accession>A0ABS0F6Z3</accession>
<name>A0ABS0F6Z3_9BACL</name>
<organism evidence="4 5">
    <name type="scientific">Alicyclobacillus mali</name>
    <name type="common">ex Roth et al. 2021</name>
    <dbReference type="NCBI Taxonomy" id="1123961"/>
    <lineage>
        <taxon>Bacteria</taxon>
        <taxon>Bacillati</taxon>
        <taxon>Bacillota</taxon>
        <taxon>Bacilli</taxon>
        <taxon>Bacillales</taxon>
        <taxon>Alicyclobacillaceae</taxon>
        <taxon>Alicyclobacillus</taxon>
    </lineage>
</organism>
<dbReference type="Proteomes" id="UP000642910">
    <property type="component" value="Unassembled WGS sequence"/>
</dbReference>
<gene>
    <name evidence="4" type="primary">cas10</name>
    <name evidence="4" type="ORF">IW967_14395</name>
</gene>
<proteinExistence type="predicted"/>
<dbReference type="EMBL" id="JADPKZ010000048">
    <property type="protein sequence ID" value="MBF8379038.1"/>
    <property type="molecule type" value="Genomic_DNA"/>
</dbReference>
<evidence type="ECO:0000256" key="1">
    <source>
        <dbReference type="ARBA" id="ARBA00022741"/>
    </source>
</evidence>
<protein>
    <submittedName>
        <fullName evidence="4">Type III-B CRISPR-associated protein Cas10/Cmr2</fullName>
    </submittedName>
</protein>
<dbReference type="InterPro" id="IPR024615">
    <property type="entry name" value="CRISPR-assoc_Cmr2_N"/>
</dbReference>
<dbReference type="PROSITE" id="PS50887">
    <property type="entry name" value="GGDEF"/>
    <property type="match status" value="1"/>
</dbReference>
<dbReference type="Gene3D" id="3.30.70.270">
    <property type="match status" value="1"/>
</dbReference>